<evidence type="ECO:0000313" key="2">
    <source>
        <dbReference type="EMBL" id="CDZ78734.1"/>
    </source>
</evidence>
<keyword evidence="1" id="KW-0472">Membrane</keyword>
<feature type="transmembrane region" description="Helical" evidence="1">
    <location>
        <begin position="41"/>
        <end position="60"/>
    </location>
</feature>
<dbReference type="Proteomes" id="UP000044071">
    <property type="component" value="Unassembled WGS sequence"/>
</dbReference>
<keyword evidence="1" id="KW-0812">Transmembrane</keyword>
<dbReference type="EMBL" id="CCSB01000004">
    <property type="protein sequence ID" value="CDZ78734.1"/>
    <property type="molecule type" value="Genomic_DNA"/>
</dbReference>
<dbReference type="STRING" id="1034943.BN59_03047"/>
<gene>
    <name evidence="2" type="ORF">BN59_03047</name>
</gene>
<reference evidence="2 3" key="1">
    <citation type="submission" date="2014-06" db="EMBL/GenBank/DDBJ databases">
        <authorList>
            <person name="Urmite Genomes Urmite Genomes"/>
        </authorList>
    </citation>
    <scope>NUCLEOTIDE SEQUENCE [LARGE SCALE GENOMIC DNA]</scope>
</reference>
<organism evidence="2 3">
    <name type="scientific">Legionella massiliensis</name>
    <dbReference type="NCBI Taxonomy" id="1034943"/>
    <lineage>
        <taxon>Bacteria</taxon>
        <taxon>Pseudomonadati</taxon>
        <taxon>Pseudomonadota</taxon>
        <taxon>Gammaproteobacteria</taxon>
        <taxon>Legionellales</taxon>
        <taxon>Legionellaceae</taxon>
        <taxon>Legionella</taxon>
    </lineage>
</organism>
<protein>
    <submittedName>
        <fullName evidence="2">Uncharacterized protein</fullName>
    </submittedName>
</protein>
<keyword evidence="3" id="KW-1185">Reference proteome</keyword>
<dbReference type="RefSeq" id="WP_044011932.1">
    <property type="nucleotide sequence ID" value="NZ_CCVW01000004.1"/>
</dbReference>
<name>A0A078L3N6_9GAMM</name>
<sequence length="121" mass="13784">MTQCFFAVKLQSIAKKSREKEFDEIKGLFDELKQETPDNTFGRICCGILTALLIPILLVLETFLLPGFRCYEPYQGTKSCADITYRLFHSKAYPLIESIEDIIEEYQIITGNPNPANTVLV</sequence>
<keyword evidence="1" id="KW-1133">Transmembrane helix</keyword>
<evidence type="ECO:0000256" key="1">
    <source>
        <dbReference type="SAM" id="Phobius"/>
    </source>
</evidence>
<evidence type="ECO:0000313" key="3">
    <source>
        <dbReference type="Proteomes" id="UP000044071"/>
    </source>
</evidence>
<dbReference type="AlphaFoldDB" id="A0A078L3N6"/>
<accession>A0A078L3N6</accession>
<proteinExistence type="predicted"/>